<feature type="transmembrane region" description="Helical" evidence="1">
    <location>
        <begin position="56"/>
        <end position="77"/>
    </location>
</feature>
<proteinExistence type="predicted"/>
<reference evidence="2 3" key="1">
    <citation type="submission" date="2020-04" db="EMBL/GenBank/DDBJ databases">
        <title>MicrobeNet Type strains.</title>
        <authorList>
            <person name="Nicholson A.C."/>
        </authorList>
    </citation>
    <scope>NUCLEOTIDE SEQUENCE [LARGE SCALE GENOMIC DNA]</scope>
    <source>
        <strain evidence="2 3">CCUG 69612</strain>
    </source>
</reference>
<keyword evidence="1" id="KW-1133">Transmembrane helix</keyword>
<feature type="transmembrane region" description="Helical" evidence="1">
    <location>
        <begin position="237"/>
        <end position="255"/>
    </location>
</feature>
<dbReference type="AlphaFoldDB" id="A0A7X6MVV9"/>
<evidence type="ECO:0000313" key="3">
    <source>
        <dbReference type="Proteomes" id="UP000522720"/>
    </source>
</evidence>
<dbReference type="NCBIfam" id="TIGR04370">
    <property type="entry name" value="glyco_rpt_poly"/>
    <property type="match status" value="1"/>
</dbReference>
<feature type="transmembrane region" description="Helical" evidence="1">
    <location>
        <begin position="155"/>
        <end position="172"/>
    </location>
</feature>
<feature type="transmembrane region" description="Helical" evidence="1">
    <location>
        <begin position="348"/>
        <end position="368"/>
    </location>
</feature>
<accession>A0A7X6MVV9</accession>
<gene>
    <name evidence="2" type="ORF">HF992_00680</name>
</gene>
<dbReference type="EMBL" id="JAAXPR010000001">
    <property type="protein sequence ID" value="NKZ19380.1"/>
    <property type="molecule type" value="Genomic_DNA"/>
</dbReference>
<evidence type="ECO:0000256" key="1">
    <source>
        <dbReference type="SAM" id="Phobius"/>
    </source>
</evidence>
<feature type="transmembrane region" description="Helical" evidence="1">
    <location>
        <begin position="206"/>
        <end position="225"/>
    </location>
</feature>
<keyword evidence="3" id="KW-1185">Reference proteome</keyword>
<dbReference type="Proteomes" id="UP000522720">
    <property type="component" value="Unassembled WGS sequence"/>
</dbReference>
<feature type="transmembrane region" description="Helical" evidence="1">
    <location>
        <begin position="401"/>
        <end position="420"/>
    </location>
</feature>
<name>A0A7X6MVV9_9STRE</name>
<evidence type="ECO:0000313" key="2">
    <source>
        <dbReference type="EMBL" id="NKZ19380.1"/>
    </source>
</evidence>
<organism evidence="2 3">
    <name type="scientific">Streptococcus ovuberis</name>
    <dbReference type="NCBI Taxonomy" id="1936207"/>
    <lineage>
        <taxon>Bacteria</taxon>
        <taxon>Bacillati</taxon>
        <taxon>Bacillota</taxon>
        <taxon>Bacilli</taxon>
        <taxon>Lactobacillales</taxon>
        <taxon>Streptococcaceae</taxon>
        <taxon>Streptococcus</taxon>
    </lineage>
</organism>
<keyword evidence="1" id="KW-0812">Transmembrane</keyword>
<keyword evidence="1" id="KW-0472">Membrane</keyword>
<feature type="transmembrane region" description="Helical" evidence="1">
    <location>
        <begin position="267"/>
        <end position="286"/>
    </location>
</feature>
<protein>
    <submittedName>
        <fullName evidence="2">Oligosaccharide repeat unit polymerase</fullName>
    </submittedName>
</protein>
<feature type="transmembrane region" description="Helical" evidence="1">
    <location>
        <begin position="375"/>
        <end position="395"/>
    </location>
</feature>
<feature type="transmembrane region" description="Helical" evidence="1">
    <location>
        <begin position="184"/>
        <end position="200"/>
    </location>
</feature>
<feature type="transmembrane region" description="Helical" evidence="1">
    <location>
        <begin position="104"/>
        <end position="121"/>
    </location>
</feature>
<feature type="transmembrane region" description="Helical" evidence="1">
    <location>
        <begin position="298"/>
        <end position="316"/>
    </location>
</feature>
<sequence>MLYLLLVVLIVLFGMDLILGQNLVRPASIFLLSILMSTILILLNKSNWDVVLSWKFVVYVCTAVFSFLVATVFVDILKEKKVKMLRNKVPSSSIQERRAYPSKLLLFISFLVSILFIILKFRELGFSLELSNILKQAYATTVEHNGSQSFLLNQLLKVSTAIAYVSVFQILFNRYAINRIFKQHINYINVFLFVIVTIVSTDRNILLRFFIFTAVLWGLFFTHSFKNKFKYINLKMIRKSIPYISLIILVFFFAGRLKGYTSDLNRVIGLYAGSGLYNFNIFLTNFDGTVLKMGGATFNQLLSLLSVFGFVDYAGGSPFESFIIFKSSTGFIYASNIYSALKPFVEDFGYAGVVFYPAFLGMFYQNLYNWTQKKAYDFSWGIYSLLIYPLVYVGIAEQFFARLHLGLFYEIIWFTIFYFYSTRRVVFKIK</sequence>
<comment type="caution">
    <text evidence="2">The sequence shown here is derived from an EMBL/GenBank/DDBJ whole genome shotgun (WGS) entry which is preliminary data.</text>
</comment>